<dbReference type="SUPFAM" id="SSF103365">
    <property type="entry name" value="Hypothetical protein PH1602"/>
    <property type="match status" value="1"/>
</dbReference>
<keyword evidence="1" id="KW-0436">Ligase</keyword>
<dbReference type="AlphaFoldDB" id="A0A927MIS6"/>
<reference evidence="1" key="1">
    <citation type="submission" date="2020-10" db="EMBL/GenBank/DDBJ databases">
        <title>Genomic Encyclopedia of Type Strains, Phase IV (KMG-IV): sequencing the most valuable type-strain genomes for metagenomic binning, comparative biology and taxonomic classification.</title>
        <authorList>
            <person name="Goeker M."/>
        </authorList>
    </citation>
    <scope>NUCLEOTIDE SEQUENCE</scope>
    <source>
        <strain evidence="1">DSM 13886</strain>
    </source>
</reference>
<protein>
    <submittedName>
        <fullName evidence="1">RNA-splicing ligase RtcB</fullName>
    </submittedName>
</protein>
<evidence type="ECO:0000313" key="1">
    <source>
        <dbReference type="EMBL" id="MBE1555469.1"/>
    </source>
</evidence>
<dbReference type="InterPro" id="IPR036025">
    <property type="entry name" value="RtcB-like_sf"/>
</dbReference>
<dbReference type="GO" id="GO:0006396">
    <property type="term" value="P:RNA processing"/>
    <property type="evidence" value="ECO:0007669"/>
    <property type="project" value="InterPro"/>
</dbReference>
<dbReference type="GO" id="GO:0016874">
    <property type="term" value="F:ligase activity"/>
    <property type="evidence" value="ECO:0007669"/>
    <property type="project" value="UniProtKB-KW"/>
</dbReference>
<feature type="non-terminal residue" evidence="1">
    <location>
        <position position="58"/>
    </location>
</feature>
<dbReference type="Gene3D" id="3.90.1860.10">
    <property type="entry name" value="tRNA-splicing ligase RtcB"/>
    <property type="match status" value="1"/>
</dbReference>
<sequence>MQTVIFGDHEENTLRQFRNCLEAGNVIGGVLCADGHYGYSQPVGGVIVYDGQISPSGV</sequence>
<keyword evidence="2" id="KW-1185">Reference proteome</keyword>
<dbReference type="Proteomes" id="UP000658225">
    <property type="component" value="Unassembled WGS sequence"/>
</dbReference>
<organism evidence="1 2">
    <name type="scientific">Sporosarcina limicola</name>
    <dbReference type="NCBI Taxonomy" id="34101"/>
    <lineage>
        <taxon>Bacteria</taxon>
        <taxon>Bacillati</taxon>
        <taxon>Bacillota</taxon>
        <taxon>Bacilli</taxon>
        <taxon>Bacillales</taxon>
        <taxon>Caryophanaceae</taxon>
        <taxon>Sporosarcina</taxon>
    </lineage>
</organism>
<proteinExistence type="predicted"/>
<accession>A0A927MIS6</accession>
<evidence type="ECO:0000313" key="2">
    <source>
        <dbReference type="Proteomes" id="UP000658225"/>
    </source>
</evidence>
<comment type="caution">
    <text evidence="1">The sequence shown here is derived from an EMBL/GenBank/DDBJ whole genome shotgun (WGS) entry which is preliminary data.</text>
</comment>
<name>A0A927MIS6_9BACL</name>
<gene>
    <name evidence="1" type="ORF">H4683_002589</name>
</gene>
<dbReference type="EMBL" id="JADBEL010000014">
    <property type="protein sequence ID" value="MBE1555469.1"/>
    <property type="molecule type" value="Genomic_DNA"/>
</dbReference>